<dbReference type="AlphaFoldDB" id="A0AAW2Z6E2"/>
<dbReference type="EMBL" id="JAOPGA020001133">
    <property type="protein sequence ID" value="KAL0485387.1"/>
    <property type="molecule type" value="Genomic_DNA"/>
</dbReference>
<protein>
    <submittedName>
        <fullName evidence="1">Uncharacterized protein</fullName>
    </submittedName>
</protein>
<sequence length="101" mass="12159">MMNRVTRVARMCQRQGYATFRQTVVMRSEVDNAEKEREERYAREHDMELLKKLAEKRRAVVKAEEIKYDIEKKKQALLDEITDIKGRLTKQQQQQEKSKDE</sequence>
<dbReference type="Proteomes" id="UP001431209">
    <property type="component" value="Unassembled WGS sequence"/>
</dbReference>
<organism evidence="1 2">
    <name type="scientific">Acrasis kona</name>
    <dbReference type="NCBI Taxonomy" id="1008807"/>
    <lineage>
        <taxon>Eukaryota</taxon>
        <taxon>Discoba</taxon>
        <taxon>Heterolobosea</taxon>
        <taxon>Tetramitia</taxon>
        <taxon>Eutetramitia</taxon>
        <taxon>Acrasidae</taxon>
        <taxon>Acrasis</taxon>
    </lineage>
</organism>
<evidence type="ECO:0000313" key="1">
    <source>
        <dbReference type="EMBL" id="KAL0485387.1"/>
    </source>
</evidence>
<accession>A0AAW2Z6E2</accession>
<reference evidence="1 2" key="1">
    <citation type="submission" date="2024-03" db="EMBL/GenBank/DDBJ databases">
        <title>The Acrasis kona genome and developmental transcriptomes reveal deep origins of eukaryotic multicellular pathways.</title>
        <authorList>
            <person name="Sheikh S."/>
            <person name="Fu C.-J."/>
            <person name="Brown M.W."/>
            <person name="Baldauf S.L."/>
        </authorList>
    </citation>
    <scope>NUCLEOTIDE SEQUENCE [LARGE SCALE GENOMIC DNA]</scope>
    <source>
        <strain evidence="1 2">ATCC MYA-3509</strain>
    </source>
</reference>
<gene>
    <name evidence="1" type="ORF">AKO1_002966</name>
</gene>
<proteinExistence type="predicted"/>
<name>A0AAW2Z6E2_9EUKA</name>
<evidence type="ECO:0000313" key="2">
    <source>
        <dbReference type="Proteomes" id="UP001431209"/>
    </source>
</evidence>
<comment type="caution">
    <text evidence="1">The sequence shown here is derived from an EMBL/GenBank/DDBJ whole genome shotgun (WGS) entry which is preliminary data.</text>
</comment>
<keyword evidence="2" id="KW-1185">Reference proteome</keyword>